<evidence type="ECO:0000313" key="5">
    <source>
        <dbReference type="EMBL" id="QQL45635.1"/>
    </source>
</evidence>
<sequence length="1961" mass="207597">MKFTKFADSRRCLWRAFSVSLGALALIGGAVESASAQTTVAITNGSFEDGVAGNGAPSGWELTRGGTNDLGVATGGIDGSRMLWMGPDTAIRQDLGYTLQAGETLTLQYRSSRGANYGRRMQLLAKDGSSYQLMAETTTQTGSGSWPNITLEYTVAAGYAGKELALQIVGDDTNDLNTEDYNEFDHFRLTTSRTVLTPYAWYRADSGVSEDAGGAVSNWANQVGTGDDLGNVVGRPSMVALSRSGGGSAEVVAFDGSSSLWAPTSSWGSVDGNRTVVVHARVTAARDGFLFDGSTGVGLTRAQVRSNTWQAGVASSGGFANADTDTTGVTLNTWQTHIFTYAESGGSTQVTHYIDGSEVGTHSVARDGALGGLIIAGNGAAAATLPTQVAEVLVYNSALSASERSEVTTDLTARWGDLMDLPYDYQSAAVVQTSEEISIYGIHGVLALQVNSTGNVTPFNLTGLTFDLTGTTDLGDIEDVRLYSSPSAGAFDPSRATLVETLTGPFDGTLSFSTPAPVASNSHHFWVAVKLKGTSTLGDVLDGRITGFSIDGADAGSYVPTGIDPAGELTVNSQFFSTIVRKEGDDGSRSYRIPGLATSNDGTLIAVYDIRWNGSGDLPANIDVGVSRSTDGGFTWGPMITAMDFDGSIAGSSGNGVGDPSILVDRETGRIWCAALHSFGNNGWAGSGPGLTAEETGQFVLNYSDDDGLTWSEPVSITESIKDPAWRLYFNGPGKGICLRDGTLVFPAQYRDESGTARSNFIYSTDNGATWNHGAPAVASGSPWTTEAQMIELDNGDLLITMRNHAGNGQRAWATYSWDHETETIADGTWSAIRYDQTDPVVMASIERYSSTLDGDPYSGLLFANPDNSNRSRMSIRLSLDEGQTWAYKRKIDDRPAAYSCMTILPDGDIGIFYETGDQSSVAEMRFCRFPVEWVVGDLTVDTDGDGMPDFYEDTNGLNKNSAADATLDADSDGANNLNEYLAGTDPQQAPGGGNLGVVVSAGSDFSTIEPTATLAGSASDDGLPNPPAAFTTAWSVTYGPGAVTFADASSPTTDVTFAAEGTYVLRLTANDGAVITVDEVRVDYALTPPAGVYANFRAGDGVTADGSGTISNWADQSGNGRNLDQVVGAPSVSETLGLSGQSVELVVMDGDDSLWAGNGFGVIQGNRTIAVRARLGDVANGYLFDGSSVAGLTRAHVAAGDWQVGVQVDDFAGADPVTTSVEANDWQDHVFVFIESGGSTHVTHWIDGVQVGSHTVATDTSLSGLILGMSGAATDGLNVEFAEVLVYDRALDVGERDELQRYLDLRWAELGDAPMDFTSASVVQTAGDVFKFGTYGVAALAVTSYGNQGSYNLTGLEFDLSGTTDLGDIAEVRLYSTGGDREFSSSSATLIATLDGPFNGPLTFNASAAVTPGIHHFWVAVKMSGAPVDGDVIDARITGFSVDGPSAGSYVPSVTSPPEFLTGTSGFFSTVVRKGGDDGSGNFRIPAMVVSNAGTVIAGFDVRWDGNDISSPDLPANIDTAVMRSLDGGYTWEPMITVMDFDANEAGSQGNGVGDPTLLVDRNTGRIWCAALWSKGNRGWWGSGPGLTADETGQFMLSYSDDDGVTWSEPFSITSQVKDPAWNLYFNGPGKGICTREGTLVFPAQYKDAGGTPRSNFIYSTDNGATWVTAPAAIASGNPWTTESQIVELDNGDLLLSMRNHDGRKQRLWARFSWDRGAGETIADGSWSAPWFEQTDPTCMASVERYRSTLDGHPFSALLFSNPDSTAREKMSIRLSLDEGVTWPYKRKIDDLLSAYSCLAVMPDGDIGIFYETGEQSSITRMVFARFPLSWLVGDTDTDGDRIPDFYEDVMGLNKQDATDAAKDADGDGVSNLGEFEAQTDAKRKDSVLKADVVPQGNGFALRWDSVEYVHYRVEKSASLEDGSWTPVPGYESVRAAGSVTNITLPESADPRCFYRVVTQ</sequence>
<comment type="similarity">
    <text evidence="2">Belongs to the glycosyl hydrolase 33 family.</text>
</comment>
<dbReference type="SUPFAM" id="SSF49899">
    <property type="entry name" value="Concanavalin A-like lectins/glucanases"/>
    <property type="match status" value="2"/>
</dbReference>
<dbReference type="GO" id="GO:0006689">
    <property type="term" value="P:ganglioside catabolic process"/>
    <property type="evidence" value="ECO:0007669"/>
    <property type="project" value="TreeGrafter"/>
</dbReference>
<evidence type="ECO:0000313" key="6">
    <source>
        <dbReference type="Proteomes" id="UP000475117"/>
    </source>
</evidence>
<dbReference type="CDD" id="cd00146">
    <property type="entry name" value="PKD"/>
    <property type="match status" value="1"/>
</dbReference>
<dbReference type="RefSeq" id="WP_164363294.1">
    <property type="nucleotide sequence ID" value="NZ_CP066776.1"/>
</dbReference>
<evidence type="ECO:0000256" key="1">
    <source>
        <dbReference type="ARBA" id="ARBA00000427"/>
    </source>
</evidence>
<dbReference type="PANTHER" id="PTHR10628:SF30">
    <property type="entry name" value="EXO-ALPHA-SIALIDASE"/>
    <property type="match status" value="1"/>
</dbReference>
<gene>
    <name evidence="5" type="ORF">G3M56_003330</name>
</gene>
<reference evidence="5 6" key="1">
    <citation type="submission" date="2020-12" db="EMBL/GenBank/DDBJ databases">
        <title>Sulforoseuscoccus oceanibium gen. nov., sp. nov., a representative of the phylum Verrucomicrobia with special cytoplasmic membrane, and proposal of Sulforoseuscoccusaceae fam. nov.</title>
        <authorList>
            <person name="Xi F."/>
        </authorList>
    </citation>
    <scope>NUCLEOTIDE SEQUENCE [LARGE SCALE GENOMIC DNA]</scope>
    <source>
        <strain evidence="5 6">T37</strain>
    </source>
</reference>
<dbReference type="InterPro" id="IPR054720">
    <property type="entry name" value="HpiC1"/>
</dbReference>
<dbReference type="KEGG" id="soa:G3M56_003330"/>
<dbReference type="GO" id="GO:0005737">
    <property type="term" value="C:cytoplasm"/>
    <property type="evidence" value="ECO:0007669"/>
    <property type="project" value="TreeGrafter"/>
</dbReference>
<dbReference type="InterPro" id="IPR011040">
    <property type="entry name" value="Sialidase"/>
</dbReference>
<dbReference type="InterPro" id="IPR036278">
    <property type="entry name" value="Sialidase_sf"/>
</dbReference>
<dbReference type="InterPro" id="IPR013320">
    <property type="entry name" value="ConA-like_dom_sf"/>
</dbReference>
<dbReference type="PANTHER" id="PTHR10628">
    <property type="entry name" value="SIALIDASE"/>
    <property type="match status" value="1"/>
</dbReference>
<dbReference type="Gene3D" id="2.60.120.200">
    <property type="match status" value="2"/>
</dbReference>
<dbReference type="Gene3D" id="2.120.10.10">
    <property type="match status" value="2"/>
</dbReference>
<dbReference type="SUPFAM" id="SSF50939">
    <property type="entry name" value="Sialidases"/>
    <property type="match status" value="2"/>
</dbReference>
<dbReference type="GO" id="GO:0009313">
    <property type="term" value="P:oligosaccharide catabolic process"/>
    <property type="evidence" value="ECO:0007669"/>
    <property type="project" value="TreeGrafter"/>
</dbReference>
<organism evidence="5 6">
    <name type="scientific">Sulfuriroseicoccus oceanibius</name>
    <dbReference type="NCBI Taxonomy" id="2707525"/>
    <lineage>
        <taxon>Bacteria</taxon>
        <taxon>Pseudomonadati</taxon>
        <taxon>Verrucomicrobiota</taxon>
        <taxon>Verrucomicrobiia</taxon>
        <taxon>Verrucomicrobiales</taxon>
        <taxon>Verrucomicrobiaceae</taxon>
        <taxon>Sulfuriroseicoccus</taxon>
    </lineage>
</organism>
<dbReference type="GO" id="GO:0016020">
    <property type="term" value="C:membrane"/>
    <property type="evidence" value="ECO:0007669"/>
    <property type="project" value="TreeGrafter"/>
</dbReference>
<feature type="domain" description="Sialidase" evidence="4">
    <location>
        <begin position="614"/>
        <end position="912"/>
    </location>
</feature>
<dbReference type="Pfam" id="PF13088">
    <property type="entry name" value="BNR_2"/>
    <property type="match status" value="2"/>
</dbReference>
<feature type="domain" description="Sialidase" evidence="4">
    <location>
        <begin position="1519"/>
        <end position="1810"/>
    </location>
</feature>
<keyword evidence="6" id="KW-1185">Reference proteome</keyword>
<evidence type="ECO:0000256" key="2">
    <source>
        <dbReference type="ARBA" id="ARBA00009348"/>
    </source>
</evidence>
<dbReference type="InterPro" id="IPR013783">
    <property type="entry name" value="Ig-like_fold"/>
</dbReference>
<proteinExistence type="inferred from homology"/>
<dbReference type="GO" id="GO:0004308">
    <property type="term" value="F:exo-alpha-sialidase activity"/>
    <property type="evidence" value="ECO:0007669"/>
    <property type="project" value="UniProtKB-EC"/>
</dbReference>
<dbReference type="Proteomes" id="UP000475117">
    <property type="component" value="Chromosome"/>
</dbReference>
<protein>
    <recommendedName>
        <fullName evidence="3">exo-alpha-sialidase</fullName>
        <ecNumber evidence="3">3.2.1.18</ecNumber>
    </recommendedName>
</protein>
<accession>A0A6B3LCM1</accession>
<evidence type="ECO:0000256" key="3">
    <source>
        <dbReference type="ARBA" id="ARBA00012733"/>
    </source>
</evidence>
<dbReference type="CDD" id="cd15482">
    <property type="entry name" value="Sialidase_non-viral"/>
    <property type="match status" value="2"/>
</dbReference>
<dbReference type="EMBL" id="CP066776">
    <property type="protein sequence ID" value="QQL45635.1"/>
    <property type="molecule type" value="Genomic_DNA"/>
</dbReference>
<name>A0A6B3LCM1_9BACT</name>
<evidence type="ECO:0000259" key="4">
    <source>
        <dbReference type="Pfam" id="PF13088"/>
    </source>
</evidence>
<dbReference type="Pfam" id="PF22825">
    <property type="entry name" value="HpiC1-like"/>
    <property type="match status" value="1"/>
</dbReference>
<dbReference type="InterPro" id="IPR026856">
    <property type="entry name" value="Sialidase_fam"/>
</dbReference>
<comment type="catalytic activity">
    <reaction evidence="1">
        <text>Hydrolysis of alpha-(2-&gt;3)-, alpha-(2-&gt;6)-, alpha-(2-&gt;8)- glycosidic linkages of terminal sialic acid residues in oligosaccharides, glycoproteins, glycolipids, colominic acid and synthetic substrates.</text>
        <dbReference type="EC" id="3.2.1.18"/>
    </reaction>
</comment>
<dbReference type="EC" id="3.2.1.18" evidence="3"/>
<dbReference type="Pfam" id="PF22352">
    <property type="entry name" value="K319L-like_PKD"/>
    <property type="match status" value="1"/>
</dbReference>
<dbReference type="Gene3D" id="2.60.40.10">
    <property type="entry name" value="Immunoglobulins"/>
    <property type="match status" value="1"/>
</dbReference>